<protein>
    <submittedName>
        <fullName evidence="3">Amidase</fullName>
    </submittedName>
</protein>
<dbReference type="EMBL" id="FMTS01000004">
    <property type="protein sequence ID" value="SCW67276.1"/>
    <property type="molecule type" value="Genomic_DNA"/>
</dbReference>
<feature type="chain" id="PRO_5011642946" evidence="1">
    <location>
        <begin position="21"/>
        <end position="516"/>
    </location>
</feature>
<keyword evidence="4" id="KW-1185">Reference proteome</keyword>
<gene>
    <name evidence="3" type="ORF">SAMN02927928_2597</name>
</gene>
<organism evidence="3 4">
    <name type="scientific">Asticcacaulis taihuensis</name>
    <dbReference type="NCBI Taxonomy" id="260084"/>
    <lineage>
        <taxon>Bacteria</taxon>
        <taxon>Pseudomonadati</taxon>
        <taxon>Pseudomonadota</taxon>
        <taxon>Alphaproteobacteria</taxon>
        <taxon>Caulobacterales</taxon>
        <taxon>Caulobacteraceae</taxon>
        <taxon>Asticcacaulis</taxon>
    </lineage>
</organism>
<feature type="signal peptide" evidence="1">
    <location>
        <begin position="1"/>
        <end position="20"/>
    </location>
</feature>
<dbReference type="STRING" id="260084.SAMN02927928_2597"/>
<dbReference type="RefSeq" id="WP_220083729.1">
    <property type="nucleotide sequence ID" value="NZ_CBCRYE010000002.1"/>
</dbReference>
<dbReference type="InterPro" id="IPR036928">
    <property type="entry name" value="AS_sf"/>
</dbReference>
<evidence type="ECO:0000259" key="2">
    <source>
        <dbReference type="Pfam" id="PF01425"/>
    </source>
</evidence>
<dbReference type="NCBIfam" id="NF006006">
    <property type="entry name" value="PRK08137.1"/>
    <property type="match status" value="1"/>
</dbReference>
<proteinExistence type="predicted"/>
<dbReference type="InterPro" id="IPR023631">
    <property type="entry name" value="Amidase_dom"/>
</dbReference>
<dbReference type="PANTHER" id="PTHR42678">
    <property type="entry name" value="AMIDASE"/>
    <property type="match status" value="1"/>
</dbReference>
<dbReference type="SUPFAM" id="SSF75304">
    <property type="entry name" value="Amidase signature (AS) enzymes"/>
    <property type="match status" value="1"/>
</dbReference>
<sequence length="516" mass="53185">MSIRPLCLTAAIALCLTACQMPGRAPSAYDQAKADLTASVADIQAHMKAGKYTSADLTQAALDQIKAKNGDLHAVITVNPDALKRAKESDDARKAGKDFGPLMGIPVLIKDNIETADIMPTTAGSMALAANITHRDAPVVANLRAGGAIILGKANLSEWANIRSTRSVSGWSGVGGLTANAVDHARTACGSSSGSGTGVAAGLAPLAVGTETDGSVTCPSSMNGLVGLKPTVGLVSRTYVVPISHSQDTPGPMGHSVADIAAMLTVMAGSDPADKATAEADAHKMDYVAGLAGASLKGVRIGVLRDQVGNDAKTTAIFEAALKQLTDQGAVLVDIKDSSVKGLGDAEMTVMMTELKADLNAYLASTPPAVKTRTLADVIAFNKANAVQEMPYFGQELFEQSEQTKGLDDPAYVSAAYLARNASAARIDGLLAANKVMVLVAPTYGPAWLSDLVYGDQYTGPSATQLPATSGYPHLTVPMGTVQGLPVGLSFIGSKWSEALLLKTGYAFEQGRKVGK</sequence>
<name>A0A1G4SE06_9CAUL</name>
<evidence type="ECO:0000313" key="3">
    <source>
        <dbReference type="EMBL" id="SCW67276.1"/>
    </source>
</evidence>
<dbReference type="PANTHER" id="PTHR42678:SF34">
    <property type="entry name" value="OS04G0183300 PROTEIN"/>
    <property type="match status" value="1"/>
</dbReference>
<dbReference type="Proteomes" id="UP000199150">
    <property type="component" value="Unassembled WGS sequence"/>
</dbReference>
<keyword evidence="1" id="KW-0732">Signal</keyword>
<dbReference type="AlphaFoldDB" id="A0A1G4SE06"/>
<feature type="domain" description="Amidase" evidence="2">
    <location>
        <begin position="56"/>
        <end position="502"/>
    </location>
</feature>
<reference evidence="4" key="1">
    <citation type="submission" date="2016-10" db="EMBL/GenBank/DDBJ databases">
        <authorList>
            <person name="Varghese N."/>
            <person name="Submissions S."/>
        </authorList>
    </citation>
    <scope>NUCLEOTIDE SEQUENCE [LARGE SCALE GENOMIC DNA]</scope>
    <source>
        <strain evidence="4">CGMCC 1.3431</strain>
    </source>
</reference>
<dbReference type="Gene3D" id="3.90.1300.10">
    <property type="entry name" value="Amidase signature (AS) domain"/>
    <property type="match status" value="1"/>
</dbReference>
<evidence type="ECO:0000313" key="4">
    <source>
        <dbReference type="Proteomes" id="UP000199150"/>
    </source>
</evidence>
<evidence type="ECO:0000256" key="1">
    <source>
        <dbReference type="SAM" id="SignalP"/>
    </source>
</evidence>
<accession>A0A1G4SE06</accession>
<dbReference type="Pfam" id="PF01425">
    <property type="entry name" value="Amidase"/>
    <property type="match status" value="1"/>
</dbReference>